<proteinExistence type="predicted"/>
<sequence length="85" mass="9358">MIVTSLEDSTHPIKIFPNPTTRFVEIGWENGGAYLIELFDTSGNLVLSTSNSNRIDLIGLANGSYIIKVHKAFGKPVVKKIIVEK</sequence>
<dbReference type="EMBL" id="ATNM01000195">
    <property type="protein sequence ID" value="EPR65343.1"/>
    <property type="molecule type" value="Genomic_DNA"/>
</dbReference>
<reference evidence="2 3" key="1">
    <citation type="journal article" date="2013" name="Genome Announc.">
        <title>Draft Genome Sequence of Cyclobacterium qasimii Strain M12-11BT, Isolated from Arctic Marine Sediment.</title>
        <authorList>
            <person name="Shivaji S."/>
            <person name="Ara S."/>
            <person name="Singh A."/>
            <person name="Kumar Pinnaka A."/>
        </authorList>
    </citation>
    <scope>NUCLEOTIDE SEQUENCE [LARGE SCALE GENOMIC DNA]</scope>
    <source>
        <strain evidence="2 3">M12-11B</strain>
    </source>
</reference>
<gene>
    <name evidence="2" type="ORF">ADICYQ_5651</name>
</gene>
<evidence type="ECO:0000259" key="1">
    <source>
        <dbReference type="Pfam" id="PF18962"/>
    </source>
</evidence>
<dbReference type="AlphaFoldDB" id="S7WMB2"/>
<dbReference type="InterPro" id="IPR026444">
    <property type="entry name" value="Secre_tail"/>
</dbReference>
<name>S7WMB2_9BACT</name>
<feature type="domain" description="Secretion system C-terminal sorting" evidence="1">
    <location>
        <begin position="15"/>
        <end position="83"/>
    </location>
</feature>
<dbReference type="STRING" id="641524.ADICYQ_5651"/>
<protein>
    <recommendedName>
        <fullName evidence="1">Secretion system C-terminal sorting domain-containing protein</fullName>
    </recommendedName>
</protein>
<evidence type="ECO:0000313" key="2">
    <source>
        <dbReference type="EMBL" id="EPR65343.1"/>
    </source>
</evidence>
<accession>S7WMB2</accession>
<organism evidence="2 3">
    <name type="scientific">Cyclobacterium qasimii M12-11B</name>
    <dbReference type="NCBI Taxonomy" id="641524"/>
    <lineage>
        <taxon>Bacteria</taxon>
        <taxon>Pseudomonadati</taxon>
        <taxon>Bacteroidota</taxon>
        <taxon>Cytophagia</taxon>
        <taxon>Cytophagales</taxon>
        <taxon>Cyclobacteriaceae</taxon>
        <taxon>Cyclobacterium</taxon>
    </lineage>
</organism>
<dbReference type="Proteomes" id="UP000014974">
    <property type="component" value="Unassembled WGS sequence"/>
</dbReference>
<dbReference type="Pfam" id="PF18962">
    <property type="entry name" value="Por_Secre_tail"/>
    <property type="match status" value="1"/>
</dbReference>
<comment type="caution">
    <text evidence="2">The sequence shown here is derived from an EMBL/GenBank/DDBJ whole genome shotgun (WGS) entry which is preliminary data.</text>
</comment>
<evidence type="ECO:0000313" key="3">
    <source>
        <dbReference type="Proteomes" id="UP000014974"/>
    </source>
</evidence>
<dbReference type="NCBIfam" id="TIGR04183">
    <property type="entry name" value="Por_Secre_tail"/>
    <property type="match status" value="1"/>
</dbReference>